<dbReference type="PANTHER" id="PTHR34478:SF2">
    <property type="entry name" value="MEMBRANE PROTEIN"/>
    <property type="match status" value="1"/>
</dbReference>
<keyword evidence="5" id="KW-0472">Membrane</keyword>
<dbReference type="PROSITE" id="PS51257">
    <property type="entry name" value="PROKAR_LIPOPROTEIN"/>
    <property type="match status" value="1"/>
</dbReference>
<evidence type="ECO:0000256" key="2">
    <source>
        <dbReference type="ARBA" id="ARBA00008854"/>
    </source>
</evidence>
<dbReference type="InterPro" id="IPR023353">
    <property type="entry name" value="LemA-like_dom_sf"/>
</dbReference>
<keyword evidence="3" id="KW-0812">Transmembrane</keyword>
<evidence type="ECO:0000256" key="4">
    <source>
        <dbReference type="ARBA" id="ARBA00022989"/>
    </source>
</evidence>
<reference evidence="7" key="1">
    <citation type="journal article" name="DNA Res.">
        <title>The physiological potential of anammox bacteria as revealed by their core genome structure.</title>
        <authorList>
            <person name="Okubo T."/>
            <person name="Toyoda A."/>
            <person name="Fukuhara K."/>
            <person name="Uchiyama I."/>
            <person name="Harigaya Y."/>
            <person name="Kuroiwa M."/>
            <person name="Suzuki T."/>
            <person name="Murakami Y."/>
            <person name="Suwa Y."/>
            <person name="Takami H."/>
        </authorList>
    </citation>
    <scope>NUCLEOTIDE SEQUENCE</scope>
    <source>
        <strain evidence="7">317325-3</strain>
    </source>
</reference>
<dbReference type="SUPFAM" id="SSF140478">
    <property type="entry name" value="LemA-like"/>
    <property type="match status" value="1"/>
</dbReference>
<feature type="chain" id="PRO_5035323031" evidence="6">
    <location>
        <begin position="23"/>
        <end position="201"/>
    </location>
</feature>
<feature type="signal peptide" evidence="6">
    <location>
        <begin position="1"/>
        <end position="22"/>
    </location>
</feature>
<dbReference type="AlphaFoldDB" id="A0A809RWL0"/>
<organism evidence="7 8">
    <name type="scientific">Candidatus Desulfobacillus denitrificans</name>
    <dbReference type="NCBI Taxonomy" id="2608985"/>
    <lineage>
        <taxon>Bacteria</taxon>
        <taxon>Pseudomonadati</taxon>
        <taxon>Pseudomonadota</taxon>
        <taxon>Betaproteobacteria</taxon>
        <taxon>Candidatus Desulfobacillus</taxon>
    </lineage>
</organism>
<evidence type="ECO:0000313" key="7">
    <source>
        <dbReference type="EMBL" id="BBO20757.1"/>
    </source>
</evidence>
<evidence type="ECO:0000256" key="5">
    <source>
        <dbReference type="ARBA" id="ARBA00023136"/>
    </source>
</evidence>
<evidence type="ECO:0000256" key="1">
    <source>
        <dbReference type="ARBA" id="ARBA00004167"/>
    </source>
</evidence>
<sequence>MHFKLLALLTLAASLLSGCGYNQIQTTDEQVNAAWSEVLNQYKRRADLIPNLVQIVQGYAAHEKEVLTKVTEARANVAGLKATPELINDPEAFAKFQAAQAQLSGALARLLAVAENYPNLKADASFRDLQAQVEGTENRITVARNRYIKAVQEYNVTVRVFPNNLTAMLFGYKTKANFTVEDEKAISSPPAIRFETAPAAK</sequence>
<name>A0A809RWL0_9PROT</name>
<keyword evidence="6" id="KW-0732">Signal</keyword>
<dbReference type="Proteomes" id="UP000662914">
    <property type="component" value="Chromosome"/>
</dbReference>
<keyword evidence="4" id="KW-1133">Transmembrane helix</keyword>
<dbReference type="GO" id="GO:0016020">
    <property type="term" value="C:membrane"/>
    <property type="evidence" value="ECO:0007669"/>
    <property type="project" value="UniProtKB-SubCell"/>
</dbReference>
<comment type="subcellular location">
    <subcellularLocation>
        <location evidence="1">Membrane</location>
        <topology evidence="1">Single-pass membrane protein</topology>
    </subcellularLocation>
</comment>
<dbReference type="KEGG" id="ddz:DSYM_14560"/>
<evidence type="ECO:0000313" key="8">
    <source>
        <dbReference type="Proteomes" id="UP000662914"/>
    </source>
</evidence>
<proteinExistence type="inferred from homology"/>
<protein>
    <submittedName>
        <fullName evidence="7">LemA family protein</fullName>
    </submittedName>
</protein>
<dbReference type="InterPro" id="IPR007156">
    <property type="entry name" value="MamQ_LemA"/>
</dbReference>
<dbReference type="Pfam" id="PF04011">
    <property type="entry name" value="LemA"/>
    <property type="match status" value="1"/>
</dbReference>
<evidence type="ECO:0000256" key="6">
    <source>
        <dbReference type="SAM" id="SignalP"/>
    </source>
</evidence>
<dbReference type="Gene3D" id="1.20.1440.20">
    <property type="entry name" value="LemA-like domain"/>
    <property type="match status" value="1"/>
</dbReference>
<accession>A0A809RWL0</accession>
<dbReference type="EMBL" id="AP021857">
    <property type="protein sequence ID" value="BBO20757.1"/>
    <property type="molecule type" value="Genomic_DNA"/>
</dbReference>
<comment type="similarity">
    <text evidence="2">Belongs to the LemA family.</text>
</comment>
<dbReference type="PANTHER" id="PTHR34478">
    <property type="entry name" value="PROTEIN LEMA"/>
    <property type="match status" value="1"/>
</dbReference>
<evidence type="ECO:0000256" key="3">
    <source>
        <dbReference type="ARBA" id="ARBA00022692"/>
    </source>
</evidence>
<gene>
    <name evidence="7" type="ORF">DSYM_14560</name>
</gene>